<reference evidence="1 2" key="1">
    <citation type="submission" date="2009-06" db="EMBL/GenBank/DDBJ databases">
        <title>The draft genome of Clostridium carboxidivorans P7.</title>
        <authorList>
            <consortium name="US DOE Joint Genome Institute (JGI-PGF)"/>
            <person name="Lucas S."/>
            <person name="Copeland A."/>
            <person name="Lapidus A."/>
            <person name="Glavina del Rio T."/>
            <person name="Tice H."/>
            <person name="Bruce D."/>
            <person name="Goodwin L."/>
            <person name="Pitluck S."/>
            <person name="Larimer F."/>
            <person name="Land M.L."/>
            <person name="Hauser L."/>
            <person name="Hemme C.L."/>
        </authorList>
    </citation>
    <scope>NUCLEOTIDE SEQUENCE [LARGE SCALE GENOMIC DNA]</scope>
    <source>
        <strain evidence="1 2">P7</strain>
    </source>
</reference>
<gene>
    <name evidence="1" type="ORF">CcarbDRAFT_4761</name>
</gene>
<sequence>MVYTFEENINKLTYDGLNYQRQMDATTSDGRNVLNWDEVDPKVFDFKYNKYKCWSKLQSGINTVTNNFILQSKTWFYKLEIKVKNTCYIKHAWVSDSTGGDGFLNIDKTYSSGDEITLYMVKLMELKCKAEDVEITAYYIPPFIEFWNISGKTKEEIEANKKKYLISNQIGVGGGGYVWFQNGLQKFVMDNTVSEALKITGNNSQLYLWNCNSSWGKTENMFYIFQNPRARNLDILYSPDWFESEDE</sequence>
<organism evidence="1 2">
    <name type="scientific">Clostridium carboxidivorans P7</name>
    <dbReference type="NCBI Taxonomy" id="536227"/>
    <lineage>
        <taxon>Bacteria</taxon>
        <taxon>Bacillati</taxon>
        <taxon>Bacillota</taxon>
        <taxon>Clostridia</taxon>
        <taxon>Eubacteriales</taxon>
        <taxon>Clostridiaceae</taxon>
        <taxon>Clostridium</taxon>
    </lineage>
</organism>
<dbReference type="KEGG" id="cck:Ccar_16170"/>
<dbReference type="EMBL" id="ACVI01000130">
    <property type="protein sequence ID" value="EET84780.1"/>
    <property type="molecule type" value="Genomic_DNA"/>
</dbReference>
<dbReference type="PATRIC" id="fig|536227.13.peg.3392"/>
<dbReference type="RefSeq" id="WP_007063646.1">
    <property type="nucleotide sequence ID" value="NZ_ACVI01000130.1"/>
</dbReference>
<accession>C6Q144</accession>
<proteinExistence type="predicted"/>
<evidence type="ECO:0000313" key="1">
    <source>
        <dbReference type="EMBL" id="EET84780.1"/>
    </source>
</evidence>
<keyword evidence="2" id="KW-1185">Reference proteome</keyword>
<dbReference type="STRING" id="536227.Ccar_16170"/>
<name>C6Q144_9CLOT</name>
<dbReference type="eggNOG" id="ENOG50329GM">
    <property type="taxonomic scope" value="Bacteria"/>
</dbReference>
<dbReference type="AlphaFoldDB" id="C6Q144"/>
<evidence type="ECO:0000313" key="2">
    <source>
        <dbReference type="Proteomes" id="UP000004198"/>
    </source>
</evidence>
<comment type="caution">
    <text evidence="1">The sequence shown here is derived from an EMBL/GenBank/DDBJ whole genome shotgun (WGS) entry which is preliminary data.</text>
</comment>
<protein>
    <submittedName>
        <fullName evidence="1">Uncharacterized protein</fullName>
    </submittedName>
</protein>
<dbReference type="Proteomes" id="UP000004198">
    <property type="component" value="Unassembled WGS sequence"/>
</dbReference>